<dbReference type="InterPro" id="IPR011063">
    <property type="entry name" value="TilS/TtcA_N"/>
</dbReference>
<dbReference type="KEGG" id="ptan:CRYO30217_00212"/>
<evidence type="ECO:0000259" key="9">
    <source>
        <dbReference type="SMART" id="SM00977"/>
    </source>
</evidence>
<gene>
    <name evidence="8 10" type="primary">tilS</name>
    <name evidence="10" type="ORF">CRYO30217_00212</name>
</gene>
<evidence type="ECO:0000256" key="1">
    <source>
        <dbReference type="ARBA" id="ARBA00004496"/>
    </source>
</evidence>
<accession>A0A916JKZ6</accession>
<comment type="similarity">
    <text evidence="8">Belongs to the tRNA(Ile)-lysidine synthase family.</text>
</comment>
<dbReference type="GO" id="GO:0032267">
    <property type="term" value="F:tRNA(Ile)-lysidine synthase activity"/>
    <property type="evidence" value="ECO:0007669"/>
    <property type="project" value="UniProtKB-EC"/>
</dbReference>
<comment type="domain">
    <text evidence="8">The N-terminal region contains the highly conserved SGGXDS motif, predicted to be a P-loop motif involved in ATP binding.</text>
</comment>
<dbReference type="Proteomes" id="UP000683507">
    <property type="component" value="Chromosome"/>
</dbReference>
<dbReference type="SMART" id="SM00977">
    <property type="entry name" value="TilS_C"/>
    <property type="match status" value="1"/>
</dbReference>
<sequence>MRLIEKVQQVIAAHTKVNDRFLLAVSGGKDSMVLFHVFTELGLDFVVAHMNYGLRETAASLDEKLVEKVASDREIPFFAKSVDTKTFCRENGFATQEGARILRYDWFEHLLKEKSFDWIVTAHHEEDNKETFIQNLKRGSGLRGLKAMQLIQNNRFKPMLNCSREEIDSYAEEQNVIYRKDASNNQNHYQRNLVRNKVLPELEKELKGIGKGISSSIANLQLDYDYLHQTMEQETKRLLLKENDDWRIPNYKSLHVRLLFHILERHGFNFQQVEDLLRSKSSGKRLMNDQFAVYDSFGDLYITQVADKEIIQFNIEQPGEYAIGDALIRITPSSYPASFEVDNTIVYIDADTIDWPLEVRSYQHGDKIKPLGMNGSKKLSDFFTDIKMPVPERSRQKVLLSRGEIIWVVGELLSDSVKLTNHTKKVLKIETIR</sequence>
<feature type="domain" description="Lysidine-tRNA(Ile) synthetase C-terminal" evidence="9">
    <location>
        <begin position="357"/>
        <end position="429"/>
    </location>
</feature>
<dbReference type="SUPFAM" id="SSF56037">
    <property type="entry name" value="PheT/TilS domain"/>
    <property type="match status" value="1"/>
</dbReference>
<evidence type="ECO:0000256" key="5">
    <source>
        <dbReference type="ARBA" id="ARBA00022741"/>
    </source>
</evidence>
<dbReference type="EC" id="6.3.4.19" evidence="8"/>
<keyword evidence="11" id="KW-1185">Reference proteome</keyword>
<dbReference type="Pfam" id="PF01171">
    <property type="entry name" value="ATP_bind_3"/>
    <property type="match status" value="1"/>
</dbReference>
<evidence type="ECO:0000256" key="4">
    <source>
        <dbReference type="ARBA" id="ARBA00022694"/>
    </source>
</evidence>
<keyword evidence="5 8" id="KW-0547">Nucleotide-binding</keyword>
<dbReference type="RefSeq" id="WP_258540453.1">
    <property type="nucleotide sequence ID" value="NZ_OU015584.1"/>
</dbReference>
<comment type="subcellular location">
    <subcellularLocation>
        <location evidence="1 8">Cytoplasm</location>
    </subcellularLocation>
</comment>
<dbReference type="InterPro" id="IPR012795">
    <property type="entry name" value="tRNA_Ile_lys_synt_N"/>
</dbReference>
<keyword evidence="6 8" id="KW-0067">ATP-binding</keyword>
<evidence type="ECO:0000256" key="3">
    <source>
        <dbReference type="ARBA" id="ARBA00022598"/>
    </source>
</evidence>
<feature type="binding site" evidence="8">
    <location>
        <begin position="26"/>
        <end position="31"/>
    </location>
    <ligand>
        <name>ATP</name>
        <dbReference type="ChEBI" id="CHEBI:30616"/>
    </ligand>
</feature>
<dbReference type="PANTHER" id="PTHR43033:SF1">
    <property type="entry name" value="TRNA(ILE)-LYSIDINE SYNTHASE-RELATED"/>
    <property type="match status" value="1"/>
</dbReference>
<dbReference type="InterPro" id="IPR012094">
    <property type="entry name" value="tRNA_Ile_lys_synt"/>
</dbReference>
<keyword evidence="2 8" id="KW-0963">Cytoplasm</keyword>
<comment type="function">
    <text evidence="8">Ligates lysine onto the cytidine present at position 34 of the AUA codon-specific tRNA(Ile) that contains the anticodon CAU, in an ATP-dependent manner. Cytidine is converted to lysidine, thus changing the amino acid specificity of the tRNA from methionine to isoleucine.</text>
</comment>
<name>A0A916JKZ6_9FLAO</name>
<dbReference type="AlphaFoldDB" id="A0A916JKZ6"/>
<dbReference type="SUPFAM" id="SSF52402">
    <property type="entry name" value="Adenine nucleotide alpha hydrolases-like"/>
    <property type="match status" value="1"/>
</dbReference>
<dbReference type="InterPro" id="IPR012796">
    <property type="entry name" value="Lysidine-tRNA-synth_C"/>
</dbReference>
<dbReference type="PANTHER" id="PTHR43033">
    <property type="entry name" value="TRNA(ILE)-LYSIDINE SYNTHASE-RELATED"/>
    <property type="match status" value="1"/>
</dbReference>
<dbReference type="InterPro" id="IPR014729">
    <property type="entry name" value="Rossmann-like_a/b/a_fold"/>
</dbReference>
<evidence type="ECO:0000313" key="10">
    <source>
        <dbReference type="EMBL" id="CAG5076824.1"/>
    </source>
</evidence>
<dbReference type="CDD" id="cd01992">
    <property type="entry name" value="TilS_N"/>
    <property type="match status" value="1"/>
</dbReference>
<dbReference type="GO" id="GO:0006400">
    <property type="term" value="P:tRNA modification"/>
    <property type="evidence" value="ECO:0007669"/>
    <property type="project" value="UniProtKB-UniRule"/>
</dbReference>
<dbReference type="Pfam" id="PF11734">
    <property type="entry name" value="TilS_C"/>
    <property type="match status" value="1"/>
</dbReference>
<evidence type="ECO:0000256" key="2">
    <source>
        <dbReference type="ARBA" id="ARBA00022490"/>
    </source>
</evidence>
<evidence type="ECO:0000313" key="11">
    <source>
        <dbReference type="Proteomes" id="UP000683507"/>
    </source>
</evidence>
<dbReference type="NCBIfam" id="TIGR02432">
    <property type="entry name" value="lysidine_TilS_N"/>
    <property type="match status" value="1"/>
</dbReference>
<dbReference type="HAMAP" id="MF_01161">
    <property type="entry name" value="tRNA_Ile_lys_synt"/>
    <property type="match status" value="1"/>
</dbReference>
<dbReference type="GO" id="GO:0005737">
    <property type="term" value="C:cytoplasm"/>
    <property type="evidence" value="ECO:0007669"/>
    <property type="project" value="UniProtKB-SubCell"/>
</dbReference>
<dbReference type="EMBL" id="OU015584">
    <property type="protein sequence ID" value="CAG5076824.1"/>
    <property type="molecule type" value="Genomic_DNA"/>
</dbReference>
<evidence type="ECO:0000256" key="6">
    <source>
        <dbReference type="ARBA" id="ARBA00022840"/>
    </source>
</evidence>
<comment type="catalytic activity">
    <reaction evidence="7 8">
        <text>cytidine(34) in tRNA(Ile2) + L-lysine + ATP = lysidine(34) in tRNA(Ile2) + AMP + diphosphate + H(+)</text>
        <dbReference type="Rhea" id="RHEA:43744"/>
        <dbReference type="Rhea" id="RHEA-COMP:10625"/>
        <dbReference type="Rhea" id="RHEA-COMP:10670"/>
        <dbReference type="ChEBI" id="CHEBI:15378"/>
        <dbReference type="ChEBI" id="CHEBI:30616"/>
        <dbReference type="ChEBI" id="CHEBI:32551"/>
        <dbReference type="ChEBI" id="CHEBI:33019"/>
        <dbReference type="ChEBI" id="CHEBI:82748"/>
        <dbReference type="ChEBI" id="CHEBI:83665"/>
        <dbReference type="ChEBI" id="CHEBI:456215"/>
        <dbReference type="EC" id="6.3.4.19"/>
    </reaction>
</comment>
<reference evidence="10" key="1">
    <citation type="submission" date="2021-04" db="EMBL/GenBank/DDBJ databases">
        <authorList>
            <person name="Rodrigo-Torres L."/>
            <person name="Arahal R. D."/>
            <person name="Lucena T."/>
        </authorList>
    </citation>
    <scope>NUCLEOTIDE SEQUENCE</scope>
    <source>
        <strain evidence="10">AS29M-1</strain>
    </source>
</reference>
<keyword evidence="4 8" id="KW-0819">tRNA processing</keyword>
<evidence type="ECO:0000256" key="8">
    <source>
        <dbReference type="HAMAP-Rule" id="MF_01161"/>
    </source>
</evidence>
<proteinExistence type="inferred from homology"/>
<organism evidence="10 11">
    <name type="scientific">Parvicella tangerina</name>
    <dbReference type="NCBI Taxonomy" id="2829795"/>
    <lineage>
        <taxon>Bacteria</taxon>
        <taxon>Pseudomonadati</taxon>
        <taxon>Bacteroidota</taxon>
        <taxon>Flavobacteriia</taxon>
        <taxon>Flavobacteriales</taxon>
        <taxon>Parvicellaceae</taxon>
        <taxon>Parvicella</taxon>
    </lineage>
</organism>
<dbReference type="Gene3D" id="3.40.50.620">
    <property type="entry name" value="HUPs"/>
    <property type="match status" value="1"/>
</dbReference>
<dbReference type="GO" id="GO:0005524">
    <property type="term" value="F:ATP binding"/>
    <property type="evidence" value="ECO:0007669"/>
    <property type="project" value="UniProtKB-UniRule"/>
</dbReference>
<protein>
    <recommendedName>
        <fullName evidence="8">tRNA(Ile)-lysidine synthase</fullName>
        <ecNumber evidence="8">6.3.4.19</ecNumber>
    </recommendedName>
    <alternativeName>
        <fullName evidence="8">tRNA(Ile)-2-lysyl-cytidine synthase</fullName>
    </alternativeName>
    <alternativeName>
        <fullName evidence="8">tRNA(Ile)-lysidine synthetase</fullName>
    </alternativeName>
</protein>
<evidence type="ECO:0000256" key="7">
    <source>
        <dbReference type="ARBA" id="ARBA00048539"/>
    </source>
</evidence>
<dbReference type="NCBIfam" id="TIGR02433">
    <property type="entry name" value="lysidine_TilS_C"/>
    <property type="match status" value="1"/>
</dbReference>
<keyword evidence="3 8" id="KW-0436">Ligase</keyword>